<dbReference type="RefSeq" id="WP_087017810.1">
    <property type="nucleotide sequence ID" value="NZ_CP178353.1"/>
</dbReference>
<dbReference type="Pfam" id="PF06686">
    <property type="entry name" value="SpoIIIAC"/>
    <property type="match status" value="1"/>
</dbReference>
<name>A0A252F7A6_9FIRM</name>
<evidence type="ECO:0000256" key="1">
    <source>
        <dbReference type="SAM" id="Phobius"/>
    </source>
</evidence>
<feature type="transmembrane region" description="Helical" evidence="1">
    <location>
        <begin position="57"/>
        <end position="84"/>
    </location>
</feature>
<sequence length="129" mass="13193">MELIVKLAAAALCGALFAAFLRPLSPVFGMLTALACGCILLLAVLDPVGQIFQALSAFLTAAGISGEIYLPVIKAVGIAVIVHITAQVCRDAGEGALGSKLELAGTIAAIAVCIPLMRQVFALLESMLL</sequence>
<dbReference type="InterPro" id="IPR025664">
    <property type="entry name" value="Spore_III_AC/AD"/>
</dbReference>
<keyword evidence="1" id="KW-0812">Transmembrane</keyword>
<keyword evidence="1" id="KW-1133">Transmembrane helix</keyword>
<comment type="caution">
    <text evidence="2">The sequence shown here is derived from an EMBL/GenBank/DDBJ whole genome shotgun (WGS) entry which is preliminary data.</text>
</comment>
<evidence type="ECO:0000313" key="2">
    <source>
        <dbReference type="EMBL" id="OUM21655.1"/>
    </source>
</evidence>
<feature type="transmembrane region" description="Helical" evidence="1">
    <location>
        <begin position="104"/>
        <end position="124"/>
    </location>
</feature>
<accession>A0A252F7A6</accession>
<dbReference type="Proteomes" id="UP000194903">
    <property type="component" value="Unassembled WGS sequence"/>
</dbReference>
<gene>
    <name evidence="2" type="ORF">CBW42_03395</name>
</gene>
<reference evidence="2 3" key="1">
    <citation type="submission" date="2017-05" db="EMBL/GenBank/DDBJ databases">
        <title>Butyricicoccus porcorum sp. nov. a butyrate-producing bacterium from the swine intestinal tract.</title>
        <authorList>
            <person name="Trachsel J."/>
            <person name="Humphrey S."/>
            <person name="Allen H.K."/>
        </authorList>
    </citation>
    <scope>NUCLEOTIDE SEQUENCE [LARGE SCALE GENOMIC DNA]</scope>
    <source>
        <strain evidence="2">BB10</strain>
    </source>
</reference>
<dbReference type="EMBL" id="NHOC01000002">
    <property type="protein sequence ID" value="OUM21655.1"/>
    <property type="molecule type" value="Genomic_DNA"/>
</dbReference>
<proteinExistence type="predicted"/>
<evidence type="ECO:0008006" key="4">
    <source>
        <dbReference type="Google" id="ProtNLM"/>
    </source>
</evidence>
<keyword evidence="3" id="KW-1185">Reference proteome</keyword>
<keyword evidence="1" id="KW-0472">Membrane</keyword>
<evidence type="ECO:0000313" key="3">
    <source>
        <dbReference type="Proteomes" id="UP000194903"/>
    </source>
</evidence>
<organism evidence="2 3">
    <name type="scientific">Butyricicoccus porcorum</name>
    <dbReference type="NCBI Taxonomy" id="1945634"/>
    <lineage>
        <taxon>Bacteria</taxon>
        <taxon>Bacillati</taxon>
        <taxon>Bacillota</taxon>
        <taxon>Clostridia</taxon>
        <taxon>Eubacteriales</taxon>
        <taxon>Butyricicoccaceae</taxon>
        <taxon>Butyricicoccus</taxon>
    </lineage>
</organism>
<dbReference type="OrthoDB" id="1682150at2"/>
<protein>
    <recommendedName>
        <fullName evidence="4">Stage III sporulation protein AD</fullName>
    </recommendedName>
</protein>
<dbReference type="AlphaFoldDB" id="A0A252F7A6"/>
<feature type="transmembrane region" description="Helical" evidence="1">
    <location>
        <begin position="28"/>
        <end position="45"/>
    </location>
</feature>